<keyword evidence="9 15" id="KW-0175">Coiled coil</keyword>
<dbReference type="GO" id="GO:0000987">
    <property type="term" value="F:cis-regulatory region sequence-specific DNA binding"/>
    <property type="evidence" value="ECO:0007669"/>
    <property type="project" value="TreeGrafter"/>
</dbReference>
<dbReference type="OrthoDB" id="8867927at2759"/>
<dbReference type="GO" id="GO:0005886">
    <property type="term" value="C:plasma membrane"/>
    <property type="evidence" value="ECO:0007669"/>
    <property type="project" value="UniProtKB-SubCell"/>
</dbReference>
<dbReference type="AlphaFoldDB" id="A0A9F3QVJ5"/>
<keyword evidence="11 13" id="KW-1015">Disulfide bond</keyword>
<dbReference type="InterPro" id="IPR010844">
    <property type="entry name" value="Occludin_ELL"/>
</dbReference>
<dbReference type="GO" id="GO:0005923">
    <property type="term" value="C:bicellular tight junction"/>
    <property type="evidence" value="ECO:0007669"/>
    <property type="project" value="UniProtKB-SubCell"/>
</dbReference>
<evidence type="ECO:0000256" key="12">
    <source>
        <dbReference type="PIRNR" id="PIRNR005993"/>
    </source>
</evidence>
<feature type="domain" description="MARVEL" evidence="18">
    <location>
        <begin position="48"/>
        <end position="253"/>
    </location>
</feature>
<feature type="transmembrane region" description="Helical" evidence="17">
    <location>
        <begin position="228"/>
        <end position="248"/>
    </location>
</feature>
<organism evidence="20 21">
    <name type="scientific">Python bivittatus</name>
    <name type="common">Burmese python</name>
    <name type="synonym">Python molurus bivittatus</name>
    <dbReference type="NCBI Taxonomy" id="176946"/>
    <lineage>
        <taxon>Eukaryota</taxon>
        <taxon>Metazoa</taxon>
        <taxon>Chordata</taxon>
        <taxon>Craniata</taxon>
        <taxon>Vertebrata</taxon>
        <taxon>Euteleostomi</taxon>
        <taxon>Lepidosauria</taxon>
        <taxon>Squamata</taxon>
        <taxon>Bifurcata</taxon>
        <taxon>Unidentata</taxon>
        <taxon>Episquamata</taxon>
        <taxon>Toxicofera</taxon>
        <taxon>Serpentes</taxon>
        <taxon>Henophidia</taxon>
        <taxon>Pythonidae</taxon>
        <taxon>Python</taxon>
    </lineage>
</organism>
<evidence type="ECO:0000256" key="9">
    <source>
        <dbReference type="ARBA" id="ARBA00023054"/>
    </source>
</evidence>
<keyword evidence="6 12" id="KW-0812">Transmembrane</keyword>
<dbReference type="PROSITE" id="PS51980">
    <property type="entry name" value="OCEL"/>
    <property type="match status" value="1"/>
</dbReference>
<protein>
    <recommendedName>
        <fullName evidence="2 12">Occludin</fullName>
    </recommendedName>
</protein>
<feature type="transmembrane region" description="Helical" evidence="17">
    <location>
        <begin position="158"/>
        <end position="181"/>
    </location>
</feature>
<dbReference type="Proteomes" id="UP000695026">
    <property type="component" value="Unplaced"/>
</dbReference>
<feature type="disulfide bond" evidence="13">
    <location>
        <begin position="203"/>
        <end position="221"/>
    </location>
</feature>
<feature type="compositionally biased region" description="Polar residues" evidence="16">
    <location>
        <begin position="295"/>
        <end position="306"/>
    </location>
</feature>
<dbReference type="PIRSF" id="PIRSF005993">
    <property type="entry name" value="Occludin"/>
    <property type="match status" value="1"/>
</dbReference>
<dbReference type="Pfam" id="PF01284">
    <property type="entry name" value="MARVEL"/>
    <property type="match status" value="1"/>
</dbReference>
<name>A0A9F3QVJ5_PYTBI</name>
<dbReference type="PANTHER" id="PTHR23288:SF6">
    <property type="entry name" value="OCCLUDIN"/>
    <property type="match status" value="1"/>
</dbReference>
<evidence type="ECO:0000256" key="11">
    <source>
        <dbReference type="ARBA" id="ARBA00023157"/>
    </source>
</evidence>
<feature type="domain" description="OCEL" evidence="19">
    <location>
        <begin position="404"/>
        <end position="512"/>
    </location>
</feature>
<dbReference type="Pfam" id="PF07303">
    <property type="entry name" value="Occludin_ELL"/>
    <property type="match status" value="1"/>
</dbReference>
<dbReference type="GO" id="GO:0008023">
    <property type="term" value="C:transcription elongation factor complex"/>
    <property type="evidence" value="ECO:0007669"/>
    <property type="project" value="TreeGrafter"/>
</dbReference>
<dbReference type="Gene3D" id="1.20.1070.10">
    <property type="entry name" value="Rhodopsin 7-helix transmembrane proteins"/>
    <property type="match status" value="1"/>
</dbReference>
<evidence type="ECO:0000259" key="18">
    <source>
        <dbReference type="PROSITE" id="PS51225"/>
    </source>
</evidence>
<dbReference type="OMA" id="AFFAHKT"/>
<keyword evidence="8 17" id="KW-1133">Transmembrane helix</keyword>
<feature type="region of interest" description="Disordered" evidence="16">
    <location>
        <begin position="332"/>
        <end position="417"/>
    </location>
</feature>
<dbReference type="GO" id="GO:0042795">
    <property type="term" value="P:snRNA transcription by RNA polymerase II"/>
    <property type="evidence" value="ECO:0007669"/>
    <property type="project" value="TreeGrafter"/>
</dbReference>
<evidence type="ECO:0000313" key="20">
    <source>
        <dbReference type="Proteomes" id="UP000695026"/>
    </source>
</evidence>
<evidence type="ECO:0000259" key="19">
    <source>
        <dbReference type="PROSITE" id="PS51980"/>
    </source>
</evidence>
<dbReference type="InterPro" id="IPR031176">
    <property type="entry name" value="ELL/occludin"/>
</dbReference>
<evidence type="ECO:0000256" key="5">
    <source>
        <dbReference type="ARBA" id="ARBA00022553"/>
    </source>
</evidence>
<evidence type="ECO:0000256" key="3">
    <source>
        <dbReference type="ARBA" id="ARBA00022427"/>
    </source>
</evidence>
<feature type="compositionally biased region" description="Basic residues" evidence="16">
    <location>
        <begin position="368"/>
        <end position="377"/>
    </location>
</feature>
<dbReference type="PRINTS" id="PR01258">
    <property type="entry name" value="OCCLUDIN"/>
</dbReference>
<dbReference type="Gene3D" id="6.10.140.340">
    <property type="match status" value="1"/>
</dbReference>
<feature type="coiled-coil region" evidence="15">
    <location>
        <begin position="433"/>
        <end position="460"/>
    </location>
</feature>
<dbReference type="InterPro" id="IPR008253">
    <property type="entry name" value="Marvel"/>
</dbReference>
<dbReference type="PROSITE" id="PS51225">
    <property type="entry name" value="MARVEL"/>
    <property type="match status" value="1"/>
</dbReference>
<feature type="transmembrane region" description="Helical" evidence="17">
    <location>
        <begin position="55"/>
        <end position="77"/>
    </location>
</feature>
<evidence type="ECO:0000256" key="15">
    <source>
        <dbReference type="SAM" id="Coils"/>
    </source>
</evidence>
<sequence>MYSPKKQYDSPLTGYGPPGEDYGYAVHSPPPGSYYIEDEPQHFYKWTSPPSVVRILEGVGILLCVAIFACVASTLVWDYGYGGLYGNSMGGYYGGGYGSGLGGYYGGYGMGGYYGGMTNPRSANGFMIAMSVLCLIALLALAITSLTKSRGARSRRFYLVAIIVCAILAFLMLIASIVYIMGVNPQAQMSGSYYNTNPMLAMCNQVYTSGAYFNQYLYHYCIVDPQEAIAIVCGFLLVILLCVICFFAHKTRQKIWRFGKHNIYWDRPPAPEEGPNVEEWVKNVDDRASPTDTATLAYSEKPTSPVNAPASPPHYRAVENDYSHAEVQNRSALGLPSSPFHPSPDKRARTLSSSTWEEKTRGSPSKPPARRGRRGRRRNPELDESQYETDYTTAVESSDEQDADEWGSHYPPIMSDNARQKYKQDFDTDLKRYKQLCAEMDGINDQINQLSKQLDHLSEDTLQYQGVAEEYNRLKDLKRTPDYQSKKMESKSLRKKLFHIKRMVSEYDKHRG</sequence>
<comment type="function">
    <text evidence="12">May play a role in the formation and regulation of the tight junction (TJ) paracellular permeability barrier.</text>
</comment>
<evidence type="ECO:0000256" key="7">
    <source>
        <dbReference type="ARBA" id="ARBA00022949"/>
    </source>
</evidence>
<dbReference type="SUPFAM" id="SSF144292">
    <property type="entry name" value="occludin/ELL-like"/>
    <property type="match status" value="1"/>
</dbReference>
<comment type="similarity">
    <text evidence="1 12 14">Belongs to the ELL/occludin family.</text>
</comment>
<proteinExistence type="inferred from homology"/>
<evidence type="ECO:0000256" key="14">
    <source>
        <dbReference type="PROSITE-ProRule" id="PRU01324"/>
    </source>
</evidence>
<keyword evidence="7 12" id="KW-0965">Cell junction</keyword>
<evidence type="ECO:0000256" key="2">
    <source>
        <dbReference type="ARBA" id="ARBA00016772"/>
    </source>
</evidence>
<gene>
    <name evidence="21" type="primary">LOC103056104</name>
</gene>
<evidence type="ECO:0000256" key="4">
    <source>
        <dbReference type="ARBA" id="ARBA00022475"/>
    </source>
</evidence>
<dbReference type="GeneID" id="103056104"/>
<keyword evidence="10 12" id="KW-0472">Membrane</keyword>
<feature type="transmembrane region" description="Helical" evidence="17">
    <location>
        <begin position="126"/>
        <end position="146"/>
    </location>
</feature>
<evidence type="ECO:0000256" key="10">
    <source>
        <dbReference type="ARBA" id="ARBA00023136"/>
    </source>
</evidence>
<evidence type="ECO:0000256" key="16">
    <source>
        <dbReference type="SAM" id="MobiDB-lite"/>
    </source>
</evidence>
<reference evidence="21" key="1">
    <citation type="submission" date="2025-08" db="UniProtKB">
        <authorList>
            <consortium name="RefSeq"/>
        </authorList>
    </citation>
    <scope>IDENTIFICATION</scope>
    <source>
        <tissue evidence="21">Liver</tissue>
    </source>
</reference>
<keyword evidence="3 12" id="KW-0796">Tight junction</keyword>
<accession>A0A9F3QVJ5</accession>
<evidence type="ECO:0000256" key="6">
    <source>
        <dbReference type="ARBA" id="ARBA00022692"/>
    </source>
</evidence>
<dbReference type="GO" id="GO:0032968">
    <property type="term" value="P:positive regulation of transcription elongation by RNA polymerase II"/>
    <property type="evidence" value="ECO:0007669"/>
    <property type="project" value="TreeGrafter"/>
</dbReference>
<evidence type="ECO:0000256" key="8">
    <source>
        <dbReference type="ARBA" id="ARBA00022989"/>
    </source>
</evidence>
<dbReference type="InterPro" id="IPR002958">
    <property type="entry name" value="Occludin"/>
</dbReference>
<dbReference type="GO" id="GO:0070830">
    <property type="term" value="P:bicellular tight junction assembly"/>
    <property type="evidence" value="ECO:0007669"/>
    <property type="project" value="InterPro"/>
</dbReference>
<feature type="region of interest" description="Disordered" evidence="16">
    <location>
        <begin position="295"/>
        <end position="316"/>
    </location>
</feature>
<dbReference type="RefSeq" id="XP_015745831.1">
    <property type="nucleotide sequence ID" value="XM_015890345.2"/>
</dbReference>
<dbReference type="PANTHER" id="PTHR23288">
    <property type="entry name" value="OCCLUDIN AND RNA POLYMERASE II ELONGATION FACTOR ELL"/>
    <property type="match status" value="1"/>
</dbReference>
<comment type="subcellular location">
    <subcellularLocation>
        <location evidence="12">Cell membrane</location>
        <topology evidence="12">Multi-pass membrane protein</topology>
    </subcellularLocation>
    <subcellularLocation>
        <location evidence="12">Cell junction</location>
        <location evidence="12">Tight junction</location>
    </subcellularLocation>
</comment>
<evidence type="ECO:0000313" key="21">
    <source>
        <dbReference type="RefSeq" id="XP_015745831.1"/>
    </source>
</evidence>
<evidence type="ECO:0000256" key="1">
    <source>
        <dbReference type="ARBA" id="ARBA00009171"/>
    </source>
</evidence>
<keyword evidence="4" id="KW-1003">Cell membrane</keyword>
<evidence type="ECO:0000256" key="17">
    <source>
        <dbReference type="SAM" id="Phobius"/>
    </source>
</evidence>
<keyword evidence="5" id="KW-0597">Phosphoprotein</keyword>
<keyword evidence="20" id="KW-1185">Reference proteome</keyword>
<evidence type="ECO:0000256" key="13">
    <source>
        <dbReference type="PIRSR" id="PIRSR005993-1"/>
    </source>
</evidence>